<keyword evidence="4" id="KW-0378">Hydrolase</keyword>
<dbReference type="InterPro" id="IPR019734">
    <property type="entry name" value="TPR_rpt"/>
</dbReference>
<evidence type="ECO:0000256" key="4">
    <source>
        <dbReference type="ARBA" id="ARBA00022801"/>
    </source>
</evidence>
<dbReference type="PANTHER" id="PTHR43731">
    <property type="entry name" value="RHOMBOID PROTEASE"/>
    <property type="match status" value="1"/>
</dbReference>
<dbReference type="PROSITE" id="PS50005">
    <property type="entry name" value="TPR"/>
    <property type="match status" value="1"/>
</dbReference>
<feature type="transmembrane region" description="Helical" evidence="9">
    <location>
        <begin position="220"/>
        <end position="241"/>
    </location>
</feature>
<evidence type="ECO:0000256" key="6">
    <source>
        <dbReference type="ARBA" id="ARBA00023136"/>
    </source>
</evidence>
<evidence type="ECO:0000256" key="5">
    <source>
        <dbReference type="ARBA" id="ARBA00022989"/>
    </source>
</evidence>
<dbReference type="Proteomes" id="UP000007089">
    <property type="component" value="Chromosome"/>
</dbReference>
<organism evidence="11 12">
    <name type="scientific">Anaeromyxobacter dehalogenans (strain ATCC BAA-258 / DSM 21875 / 2CP-1)</name>
    <dbReference type="NCBI Taxonomy" id="455488"/>
    <lineage>
        <taxon>Bacteria</taxon>
        <taxon>Pseudomonadati</taxon>
        <taxon>Myxococcota</taxon>
        <taxon>Myxococcia</taxon>
        <taxon>Myxococcales</taxon>
        <taxon>Cystobacterineae</taxon>
        <taxon>Anaeromyxobacteraceae</taxon>
        <taxon>Anaeromyxobacter</taxon>
    </lineage>
</organism>
<feature type="repeat" description="TPR" evidence="7">
    <location>
        <begin position="238"/>
        <end position="271"/>
    </location>
</feature>
<dbReference type="PANTHER" id="PTHR43731:SF14">
    <property type="entry name" value="PRESENILIN-ASSOCIATED RHOMBOID-LIKE PROTEIN, MITOCHONDRIAL"/>
    <property type="match status" value="1"/>
</dbReference>
<dbReference type="Pfam" id="PF01694">
    <property type="entry name" value="Rhomboid"/>
    <property type="match status" value="1"/>
</dbReference>
<keyword evidence="6 9" id="KW-0472">Membrane</keyword>
<feature type="transmembrane region" description="Helical" evidence="9">
    <location>
        <begin position="33"/>
        <end position="53"/>
    </location>
</feature>
<keyword evidence="3 9" id="KW-0812">Transmembrane</keyword>
<feature type="transmembrane region" description="Helical" evidence="9">
    <location>
        <begin position="136"/>
        <end position="153"/>
    </location>
</feature>
<feature type="transmembrane region" description="Helical" evidence="9">
    <location>
        <begin position="165"/>
        <end position="184"/>
    </location>
</feature>
<keyword evidence="12" id="KW-1185">Reference proteome</keyword>
<evidence type="ECO:0000256" key="3">
    <source>
        <dbReference type="ARBA" id="ARBA00022692"/>
    </source>
</evidence>
<evidence type="ECO:0000256" key="7">
    <source>
        <dbReference type="PROSITE-ProRule" id="PRU00339"/>
    </source>
</evidence>
<evidence type="ECO:0000313" key="12">
    <source>
        <dbReference type="Proteomes" id="UP000007089"/>
    </source>
</evidence>
<feature type="transmembrane region" description="Helical" evidence="9">
    <location>
        <begin position="109"/>
        <end position="130"/>
    </location>
</feature>
<dbReference type="Gene3D" id="1.25.40.10">
    <property type="entry name" value="Tetratricopeptide repeat domain"/>
    <property type="match status" value="1"/>
</dbReference>
<dbReference type="InterPro" id="IPR050925">
    <property type="entry name" value="Rhomboid_protease_S54"/>
</dbReference>
<dbReference type="HOGENOM" id="CLU_873311_0_0_7"/>
<evidence type="ECO:0000256" key="2">
    <source>
        <dbReference type="ARBA" id="ARBA00009045"/>
    </source>
</evidence>
<dbReference type="EMBL" id="CP001359">
    <property type="protein sequence ID" value="ACL64979.1"/>
    <property type="molecule type" value="Genomic_DNA"/>
</dbReference>
<evidence type="ECO:0000313" key="11">
    <source>
        <dbReference type="EMBL" id="ACL64979.1"/>
    </source>
</evidence>
<feature type="transmembrane region" description="Helical" evidence="9">
    <location>
        <begin position="73"/>
        <end position="97"/>
    </location>
</feature>
<dbReference type="InterPro" id="IPR035952">
    <property type="entry name" value="Rhomboid-like_sf"/>
</dbReference>
<comment type="similarity">
    <text evidence="2">Belongs to the peptidase S54 family.</text>
</comment>
<dbReference type="InterPro" id="IPR011990">
    <property type="entry name" value="TPR-like_helical_dom_sf"/>
</dbReference>
<evidence type="ECO:0000256" key="9">
    <source>
        <dbReference type="SAM" id="Phobius"/>
    </source>
</evidence>
<dbReference type="InterPro" id="IPR022764">
    <property type="entry name" value="Peptidase_S54_rhomboid_dom"/>
</dbReference>
<comment type="subcellular location">
    <subcellularLocation>
        <location evidence="1">Membrane</location>
        <topology evidence="1">Multi-pass membrane protein</topology>
    </subcellularLocation>
</comment>
<dbReference type="GO" id="GO:0004252">
    <property type="term" value="F:serine-type endopeptidase activity"/>
    <property type="evidence" value="ECO:0007669"/>
    <property type="project" value="InterPro"/>
</dbReference>
<proteinExistence type="inferred from homology"/>
<evidence type="ECO:0000259" key="10">
    <source>
        <dbReference type="Pfam" id="PF01694"/>
    </source>
</evidence>
<protein>
    <submittedName>
        <fullName evidence="11">Rhomboid family protein</fullName>
    </submittedName>
</protein>
<keyword evidence="7" id="KW-0802">TPR repeat</keyword>
<evidence type="ECO:0000256" key="8">
    <source>
        <dbReference type="SAM" id="MobiDB-lite"/>
    </source>
</evidence>
<name>B8J5N2_ANAD2</name>
<dbReference type="GO" id="GO:0016020">
    <property type="term" value="C:membrane"/>
    <property type="evidence" value="ECO:0007669"/>
    <property type="project" value="UniProtKB-SubCell"/>
</dbReference>
<dbReference type="SUPFAM" id="SSF48452">
    <property type="entry name" value="TPR-like"/>
    <property type="match status" value="1"/>
</dbReference>
<evidence type="ECO:0000256" key="1">
    <source>
        <dbReference type="ARBA" id="ARBA00004141"/>
    </source>
</evidence>
<dbReference type="AlphaFoldDB" id="B8J5N2"/>
<dbReference type="SUPFAM" id="SSF144091">
    <property type="entry name" value="Rhomboid-like"/>
    <property type="match status" value="1"/>
</dbReference>
<keyword evidence="5 9" id="KW-1133">Transmembrane helix</keyword>
<dbReference type="KEGG" id="acp:A2cp1_1635"/>
<reference evidence="11" key="1">
    <citation type="submission" date="2009-01" db="EMBL/GenBank/DDBJ databases">
        <title>Complete sequence of Anaeromyxobacter dehalogenans 2CP-1.</title>
        <authorList>
            <consortium name="US DOE Joint Genome Institute"/>
            <person name="Lucas S."/>
            <person name="Copeland A."/>
            <person name="Lapidus A."/>
            <person name="Glavina del Rio T."/>
            <person name="Dalin E."/>
            <person name="Tice H."/>
            <person name="Bruce D."/>
            <person name="Goodwin L."/>
            <person name="Pitluck S."/>
            <person name="Saunders E."/>
            <person name="Brettin T."/>
            <person name="Detter J.C."/>
            <person name="Han C."/>
            <person name="Larimer F."/>
            <person name="Land M."/>
            <person name="Hauser L."/>
            <person name="Kyrpides N."/>
            <person name="Ovchinnikova G."/>
            <person name="Beliaev A.S."/>
            <person name="Richardson P."/>
        </authorList>
    </citation>
    <scope>NUCLEOTIDE SEQUENCE</scope>
    <source>
        <strain evidence="11">2CP-1</strain>
    </source>
</reference>
<feature type="domain" description="Peptidase S54 rhomboid" evidence="10">
    <location>
        <begin position="74"/>
        <end position="204"/>
    </location>
</feature>
<gene>
    <name evidence="11" type="ordered locus">A2cp1_1635</name>
</gene>
<accession>B8J5N2</accession>
<feature type="region of interest" description="Disordered" evidence="8">
    <location>
        <begin position="1"/>
        <end position="24"/>
    </location>
</feature>
<dbReference type="Gene3D" id="1.20.1540.10">
    <property type="entry name" value="Rhomboid-like"/>
    <property type="match status" value="1"/>
</dbReference>
<sequence>MRQDAPEALSPVAGSTSRPALATGPASRRRVPWVTATACATMVALFAVISATPGEAPFASWGYRGDAFQVWSGAAWVLLVSAFIHQALSHLALNVYWLWTLGRAVEGAFGPRAMGLLLLTSAFVSSSFHLAIFDDVGVGASGMVFAVFGFGWLARGKRGELRATFTTKTGILFAAGLVGCWIVLTREVANGAHLGGLLFGAAAAEAVATGRRPRLAKAGAILLILLAFGVTVACPWSATWWSTKGHGAHARGQYDLAIQAYDMSLRFRPDQPWVMASLIRAYRASGNADAAASLLTRLRTVSPAEAALIDEEGRSPVK</sequence>